<reference evidence="1 2" key="1">
    <citation type="submission" date="2021-06" db="EMBL/GenBank/DDBJ databases">
        <authorList>
            <person name="Palmer J.M."/>
        </authorList>
    </citation>
    <scope>NUCLEOTIDE SEQUENCE [LARGE SCALE GENOMIC DNA]</scope>
    <source>
        <strain evidence="1 2">AS_MEX2019</strain>
        <tissue evidence="1">Muscle</tissue>
    </source>
</reference>
<proteinExistence type="predicted"/>
<keyword evidence="2" id="KW-1185">Reference proteome</keyword>
<name>A0ABV0Z978_9TELE</name>
<sequence length="112" mass="12423">MHAQGEHANSKQKDPRLGIEPRTFLLQGNSATNCATMQPTLICFRVTCYALTSLDTAPRLKSDLVGLLATLRQLNKCTNLRRDGSELLKSCSSIVVQKREVYKSSDGENRGR</sequence>
<evidence type="ECO:0000313" key="2">
    <source>
        <dbReference type="Proteomes" id="UP001469553"/>
    </source>
</evidence>
<dbReference type="EMBL" id="JAHRIP010056999">
    <property type="protein sequence ID" value="MEQ2302757.1"/>
    <property type="molecule type" value="Genomic_DNA"/>
</dbReference>
<accession>A0ABV0Z978</accession>
<dbReference type="Proteomes" id="UP001469553">
    <property type="component" value="Unassembled WGS sequence"/>
</dbReference>
<protein>
    <submittedName>
        <fullName evidence="1">Uncharacterized protein</fullName>
    </submittedName>
</protein>
<gene>
    <name evidence="1" type="ORF">AMECASPLE_009986</name>
</gene>
<comment type="caution">
    <text evidence="1">The sequence shown here is derived from an EMBL/GenBank/DDBJ whole genome shotgun (WGS) entry which is preliminary data.</text>
</comment>
<organism evidence="1 2">
    <name type="scientific">Ameca splendens</name>
    <dbReference type="NCBI Taxonomy" id="208324"/>
    <lineage>
        <taxon>Eukaryota</taxon>
        <taxon>Metazoa</taxon>
        <taxon>Chordata</taxon>
        <taxon>Craniata</taxon>
        <taxon>Vertebrata</taxon>
        <taxon>Euteleostomi</taxon>
        <taxon>Actinopterygii</taxon>
        <taxon>Neopterygii</taxon>
        <taxon>Teleostei</taxon>
        <taxon>Neoteleostei</taxon>
        <taxon>Acanthomorphata</taxon>
        <taxon>Ovalentaria</taxon>
        <taxon>Atherinomorphae</taxon>
        <taxon>Cyprinodontiformes</taxon>
        <taxon>Goodeidae</taxon>
        <taxon>Ameca</taxon>
    </lineage>
</organism>
<evidence type="ECO:0000313" key="1">
    <source>
        <dbReference type="EMBL" id="MEQ2302757.1"/>
    </source>
</evidence>